<dbReference type="PANTHER" id="PTHR34138">
    <property type="entry name" value="CELL SHAPE-DETERMINING PROTEIN MREC"/>
    <property type="match status" value="1"/>
</dbReference>
<organism evidence="7">
    <name type="scientific">hydrocarbon metagenome</name>
    <dbReference type="NCBI Taxonomy" id="938273"/>
    <lineage>
        <taxon>unclassified sequences</taxon>
        <taxon>metagenomes</taxon>
        <taxon>ecological metagenomes</taxon>
    </lineage>
</organism>
<evidence type="ECO:0000313" key="7">
    <source>
        <dbReference type="EMBL" id="KUG26797.1"/>
    </source>
</evidence>
<keyword evidence="5" id="KW-1133">Transmembrane helix</keyword>
<evidence type="ECO:0000256" key="3">
    <source>
        <dbReference type="ARBA" id="ARBA00022960"/>
    </source>
</evidence>
<feature type="domain" description="Rod shape-determining protein MreC beta-barrel core" evidence="6">
    <location>
        <begin position="114"/>
        <end position="259"/>
    </location>
</feature>
<dbReference type="Gene3D" id="2.40.10.350">
    <property type="entry name" value="Rod shape-determining protein MreC, domain 2"/>
    <property type="match status" value="1"/>
</dbReference>
<name>A0A0W8G0Z6_9ZZZZ</name>
<dbReference type="NCBIfam" id="TIGR00219">
    <property type="entry name" value="mreC"/>
    <property type="match status" value="1"/>
</dbReference>
<keyword evidence="3" id="KW-0133">Cell shape</keyword>
<dbReference type="InterPro" id="IPR042177">
    <property type="entry name" value="Cell/Rod_1"/>
</dbReference>
<protein>
    <recommendedName>
        <fullName evidence="2">Cell shape-determining protein MreC</fullName>
    </recommendedName>
    <alternativeName>
        <fullName evidence="4">Cell shape protein MreC</fullName>
    </alternativeName>
</protein>
<dbReference type="EMBL" id="LNQE01000403">
    <property type="protein sequence ID" value="KUG26797.1"/>
    <property type="molecule type" value="Genomic_DNA"/>
</dbReference>
<dbReference type="AlphaFoldDB" id="A0A0W8G0Z6"/>
<dbReference type="InterPro" id="IPR007221">
    <property type="entry name" value="MreC"/>
</dbReference>
<comment type="caution">
    <text evidence="7">The sequence shown here is derived from an EMBL/GenBank/DDBJ whole genome shotgun (WGS) entry which is preliminary data.</text>
</comment>
<evidence type="ECO:0000256" key="1">
    <source>
        <dbReference type="ARBA" id="ARBA00009369"/>
    </source>
</evidence>
<dbReference type="GO" id="GO:0008360">
    <property type="term" value="P:regulation of cell shape"/>
    <property type="evidence" value="ECO:0007669"/>
    <property type="project" value="UniProtKB-KW"/>
</dbReference>
<dbReference type="PANTHER" id="PTHR34138:SF1">
    <property type="entry name" value="CELL SHAPE-DETERMINING PROTEIN MREC"/>
    <property type="match status" value="1"/>
</dbReference>
<keyword evidence="5" id="KW-0472">Membrane</keyword>
<dbReference type="InterPro" id="IPR042175">
    <property type="entry name" value="Cell/Rod_MreC_2"/>
</dbReference>
<dbReference type="GO" id="GO:0005886">
    <property type="term" value="C:plasma membrane"/>
    <property type="evidence" value="ECO:0007669"/>
    <property type="project" value="TreeGrafter"/>
</dbReference>
<evidence type="ECO:0000256" key="5">
    <source>
        <dbReference type="SAM" id="Phobius"/>
    </source>
</evidence>
<reference evidence="7" key="1">
    <citation type="journal article" date="2015" name="Proc. Natl. Acad. Sci. U.S.A.">
        <title>Networks of energetic and metabolic interactions define dynamics in microbial communities.</title>
        <authorList>
            <person name="Embree M."/>
            <person name="Liu J.K."/>
            <person name="Al-Bassam M.M."/>
            <person name="Zengler K."/>
        </authorList>
    </citation>
    <scope>NUCLEOTIDE SEQUENCE</scope>
</reference>
<evidence type="ECO:0000256" key="4">
    <source>
        <dbReference type="ARBA" id="ARBA00032089"/>
    </source>
</evidence>
<dbReference type="Pfam" id="PF04085">
    <property type="entry name" value="MreC"/>
    <property type="match status" value="1"/>
</dbReference>
<accession>A0A0W8G0Z6</accession>
<evidence type="ECO:0000259" key="6">
    <source>
        <dbReference type="Pfam" id="PF04085"/>
    </source>
</evidence>
<keyword evidence="5" id="KW-0812">Transmembrane</keyword>
<dbReference type="Gene3D" id="2.40.10.340">
    <property type="entry name" value="Rod shape-determining protein MreC, domain 1"/>
    <property type="match status" value="1"/>
</dbReference>
<proteinExistence type="inferred from homology"/>
<evidence type="ECO:0000256" key="2">
    <source>
        <dbReference type="ARBA" id="ARBA00013855"/>
    </source>
</evidence>
<sequence>MQKFFRKFVNNFKEYITLVVLLLISLFLLSINNKPGVERFRSISFGMFAYVTSTVHSITNIFNDNSEIAKLRLENAELMLEVNKLRNYALHNEHLREMLAMKDTVTYNLIAADVISKLTSKIEGNFIINVGSKNGVEIGMPVINEQGLLGLIINTASDFSSVRTLENISLNVAVTNQRTGINGILGWNGQKHVIKNIPTTFDMQVGDRIETSEFSTILPPAIPVGIISEKETEVSGLLSYIYVKPFADVKAVKNLFVVQVVKNTQIDSLETNLLKRLR</sequence>
<dbReference type="InterPro" id="IPR055342">
    <property type="entry name" value="MreC_beta-barrel_core"/>
</dbReference>
<gene>
    <name evidence="7" type="ORF">ASZ90_003352</name>
</gene>
<feature type="transmembrane region" description="Helical" evidence="5">
    <location>
        <begin position="12"/>
        <end position="31"/>
    </location>
</feature>
<comment type="similarity">
    <text evidence="1">Belongs to the MreC family.</text>
</comment>